<keyword evidence="2" id="KW-1185">Reference proteome</keyword>
<evidence type="ECO:0008006" key="3">
    <source>
        <dbReference type="Google" id="ProtNLM"/>
    </source>
</evidence>
<evidence type="ECO:0000313" key="2">
    <source>
        <dbReference type="Proteomes" id="UP001164803"/>
    </source>
</evidence>
<evidence type="ECO:0000313" key="1">
    <source>
        <dbReference type="EMBL" id="WAH35803.1"/>
    </source>
</evidence>
<name>A0ABY6YZQ8_9BACL</name>
<organism evidence="1 2">
    <name type="scientific">Alicyclobacillus dauci</name>
    <dbReference type="NCBI Taxonomy" id="1475485"/>
    <lineage>
        <taxon>Bacteria</taxon>
        <taxon>Bacillati</taxon>
        <taxon>Bacillota</taxon>
        <taxon>Bacilli</taxon>
        <taxon>Bacillales</taxon>
        <taxon>Alicyclobacillaceae</taxon>
        <taxon>Alicyclobacillus</taxon>
    </lineage>
</organism>
<accession>A0ABY6YZQ8</accession>
<dbReference type="Proteomes" id="UP001164803">
    <property type="component" value="Chromosome"/>
</dbReference>
<dbReference type="EMBL" id="CP104064">
    <property type="protein sequence ID" value="WAH35803.1"/>
    <property type="molecule type" value="Genomic_DNA"/>
</dbReference>
<gene>
    <name evidence="1" type="ORF">NZD86_16220</name>
</gene>
<reference evidence="1" key="1">
    <citation type="submission" date="2022-08" db="EMBL/GenBank/DDBJ databases">
        <title>Alicyclobacillus dauci DSM2870, complete genome.</title>
        <authorList>
            <person name="Wang Q."/>
            <person name="Cai R."/>
            <person name="Wang Z."/>
        </authorList>
    </citation>
    <scope>NUCLEOTIDE SEQUENCE</scope>
    <source>
        <strain evidence="1">DSM 28700</strain>
    </source>
</reference>
<dbReference type="RefSeq" id="WP_268043085.1">
    <property type="nucleotide sequence ID" value="NZ_CP104064.1"/>
</dbReference>
<sequence>MRRRTFGRFMVTFLTVILWLVFIILLGYQIGYAAGDSGVNLLKLLHISH</sequence>
<protein>
    <recommendedName>
        <fullName evidence="3">DNA-directed RNA polymerase subunit beta</fullName>
    </recommendedName>
</protein>
<proteinExistence type="predicted"/>